<dbReference type="NCBIfam" id="TIGR01207">
    <property type="entry name" value="rmlA"/>
    <property type="match status" value="1"/>
</dbReference>
<accession>A0A562M2S3</accession>
<keyword evidence="15" id="KW-1185">Reference proteome</keyword>
<sequence length="304" mass="33326">MTGHVPVASTSGRKGIVLAGGSGTRLYPITQAISKQLLPVYDKPMIYYPLSVLMLAGIREVLVINTPHEQALFKALLGDGSQWGMKIEYAVQPSPDGLAQAFLIGREFLAGSPSCLVLGDNIFHGPGLSAMLRRADERLEGATVFGYWVRDPERYGVAEFDADGRVVGLEEKPAAPRSSYAVTGLYFYDGRASDFAAGLAPSPRGELEITDLNKRYLDEGGLHLERLGRGYAWLDTGTHQSMLEASNYIETIEARQGLRVCCPEEIAWNNRWIGNDDLVRLAKPLSKNGYGQYLLSLIDRGYVP</sequence>
<dbReference type="CDD" id="cd02538">
    <property type="entry name" value="G1P_TT_short"/>
    <property type="match status" value="1"/>
</dbReference>
<keyword evidence="9 12" id="KW-0460">Magnesium</keyword>
<keyword evidence="6 12" id="KW-0808">Transferase</keyword>
<comment type="caution">
    <text evidence="14">The sequence shown here is derived from an EMBL/GenBank/DDBJ whole genome shotgun (WGS) entry which is preliminary data.</text>
</comment>
<keyword evidence="8 12" id="KW-0479">Metal-binding</keyword>
<evidence type="ECO:0000259" key="13">
    <source>
        <dbReference type="Pfam" id="PF00483"/>
    </source>
</evidence>
<dbReference type="RefSeq" id="WP_144811162.1">
    <property type="nucleotide sequence ID" value="NZ_VLKP01000001.1"/>
</dbReference>
<dbReference type="FunFam" id="3.90.550.10:FF:000023">
    <property type="entry name" value="Glucose-1-phosphate thymidylyltransferase"/>
    <property type="match status" value="1"/>
</dbReference>
<dbReference type="GO" id="GO:0046872">
    <property type="term" value="F:metal ion binding"/>
    <property type="evidence" value="ECO:0007669"/>
    <property type="project" value="UniProtKB-KW"/>
</dbReference>
<dbReference type="GO" id="GO:0008879">
    <property type="term" value="F:glucose-1-phosphate thymidylyltransferase activity"/>
    <property type="evidence" value="ECO:0007669"/>
    <property type="project" value="UniProtKB-EC"/>
</dbReference>
<comment type="pathway">
    <text evidence="2">Carbohydrate biosynthesis; dTDP-L-rhamnose biosynthesis.</text>
</comment>
<dbReference type="PANTHER" id="PTHR43532">
    <property type="entry name" value="GLUCOSE-1-PHOSPHATE THYMIDYLYLTRANSFERASE"/>
    <property type="match status" value="1"/>
</dbReference>
<dbReference type="PANTHER" id="PTHR43532:SF1">
    <property type="entry name" value="GLUCOSE-1-PHOSPHATE THYMIDYLYLTRANSFERASE 1"/>
    <property type="match status" value="1"/>
</dbReference>
<evidence type="ECO:0000256" key="11">
    <source>
        <dbReference type="ARBA" id="ARBA00049336"/>
    </source>
</evidence>
<evidence type="ECO:0000256" key="2">
    <source>
        <dbReference type="ARBA" id="ARBA00004781"/>
    </source>
</evidence>
<evidence type="ECO:0000256" key="12">
    <source>
        <dbReference type="RuleBase" id="RU003706"/>
    </source>
</evidence>
<dbReference type="EC" id="2.7.7.24" evidence="5 12"/>
<proteinExistence type="inferred from homology"/>
<dbReference type="InterPro" id="IPR005835">
    <property type="entry name" value="NTP_transferase_dom"/>
</dbReference>
<evidence type="ECO:0000256" key="1">
    <source>
        <dbReference type="ARBA" id="ARBA00001946"/>
    </source>
</evidence>
<comment type="cofactor">
    <cofactor evidence="1">
        <name>Mg(2+)</name>
        <dbReference type="ChEBI" id="CHEBI:18420"/>
    </cofactor>
</comment>
<evidence type="ECO:0000256" key="7">
    <source>
        <dbReference type="ARBA" id="ARBA00022695"/>
    </source>
</evidence>
<organism evidence="14 15">
    <name type="scientific">Aerolutibacter ruishenii</name>
    <dbReference type="NCBI Taxonomy" id="686800"/>
    <lineage>
        <taxon>Bacteria</taxon>
        <taxon>Pseudomonadati</taxon>
        <taxon>Pseudomonadota</taxon>
        <taxon>Gammaproteobacteria</taxon>
        <taxon>Lysobacterales</taxon>
        <taxon>Lysobacteraceae</taxon>
        <taxon>Aerolutibacter</taxon>
    </lineage>
</organism>
<evidence type="ECO:0000256" key="10">
    <source>
        <dbReference type="ARBA" id="ARBA00022985"/>
    </source>
</evidence>
<comment type="catalytic activity">
    <reaction evidence="11 12">
        <text>dTTP + alpha-D-glucose 1-phosphate + H(+) = dTDP-alpha-D-glucose + diphosphate</text>
        <dbReference type="Rhea" id="RHEA:15225"/>
        <dbReference type="ChEBI" id="CHEBI:15378"/>
        <dbReference type="ChEBI" id="CHEBI:33019"/>
        <dbReference type="ChEBI" id="CHEBI:37568"/>
        <dbReference type="ChEBI" id="CHEBI:57477"/>
        <dbReference type="ChEBI" id="CHEBI:58601"/>
        <dbReference type="EC" id="2.7.7.24"/>
    </reaction>
</comment>
<dbReference type="Gene3D" id="3.90.550.10">
    <property type="entry name" value="Spore Coat Polysaccharide Biosynthesis Protein SpsA, Chain A"/>
    <property type="match status" value="1"/>
</dbReference>
<protein>
    <recommendedName>
        <fullName evidence="5 12">Glucose-1-phosphate thymidylyltransferase</fullName>
        <ecNumber evidence="5 12">2.7.7.24</ecNumber>
    </recommendedName>
</protein>
<keyword evidence="10" id="KW-0448">Lipopolysaccharide biosynthesis</keyword>
<comment type="function">
    <text evidence="12">Catalyzes the formation of dTDP-glucose, from dTTP and glucose 1-phosphate, as well as its pyrophosphorolysis.</text>
</comment>
<evidence type="ECO:0000313" key="14">
    <source>
        <dbReference type="EMBL" id="TWI14247.1"/>
    </source>
</evidence>
<comment type="similarity">
    <text evidence="4 12">Belongs to the glucose-1-phosphate thymidylyltransferase family.</text>
</comment>
<dbReference type="EMBL" id="VLKP01000001">
    <property type="protein sequence ID" value="TWI14247.1"/>
    <property type="molecule type" value="Genomic_DNA"/>
</dbReference>
<evidence type="ECO:0000256" key="6">
    <source>
        <dbReference type="ARBA" id="ARBA00022679"/>
    </source>
</evidence>
<evidence type="ECO:0000313" key="15">
    <source>
        <dbReference type="Proteomes" id="UP000316471"/>
    </source>
</evidence>
<dbReference type="InterPro" id="IPR005907">
    <property type="entry name" value="G1P_thy_trans_s"/>
</dbReference>
<evidence type="ECO:0000256" key="5">
    <source>
        <dbReference type="ARBA" id="ARBA00012461"/>
    </source>
</evidence>
<evidence type="ECO:0000256" key="4">
    <source>
        <dbReference type="ARBA" id="ARBA00010480"/>
    </source>
</evidence>
<dbReference type="OrthoDB" id="9803871at2"/>
<dbReference type="Proteomes" id="UP000316471">
    <property type="component" value="Unassembled WGS sequence"/>
</dbReference>
<evidence type="ECO:0000256" key="9">
    <source>
        <dbReference type="ARBA" id="ARBA00022842"/>
    </source>
</evidence>
<dbReference type="Pfam" id="PF00483">
    <property type="entry name" value="NTP_transferase"/>
    <property type="match status" value="1"/>
</dbReference>
<keyword evidence="7 12" id="KW-0548">Nucleotidyltransferase</keyword>
<dbReference type="InterPro" id="IPR029044">
    <property type="entry name" value="Nucleotide-diphossugar_trans"/>
</dbReference>
<name>A0A562M2S3_9GAMM</name>
<dbReference type="AlphaFoldDB" id="A0A562M2S3"/>
<comment type="pathway">
    <text evidence="3">Bacterial outer membrane biogenesis; LPS O-antigen biosynthesis.</text>
</comment>
<evidence type="ECO:0000256" key="8">
    <source>
        <dbReference type="ARBA" id="ARBA00022723"/>
    </source>
</evidence>
<dbReference type="SUPFAM" id="SSF53448">
    <property type="entry name" value="Nucleotide-diphospho-sugar transferases"/>
    <property type="match status" value="1"/>
</dbReference>
<dbReference type="GO" id="GO:0009103">
    <property type="term" value="P:lipopolysaccharide biosynthetic process"/>
    <property type="evidence" value="ECO:0007669"/>
    <property type="project" value="UniProtKB-KW"/>
</dbReference>
<gene>
    <name evidence="14" type="ORF">IP93_00242</name>
</gene>
<reference evidence="14 15" key="1">
    <citation type="journal article" date="2015" name="Stand. Genomic Sci.">
        <title>Genomic Encyclopedia of Bacterial and Archaeal Type Strains, Phase III: the genomes of soil and plant-associated and newly described type strains.</title>
        <authorList>
            <person name="Whitman W.B."/>
            <person name="Woyke T."/>
            <person name="Klenk H.P."/>
            <person name="Zhou Y."/>
            <person name="Lilburn T.G."/>
            <person name="Beck B.J."/>
            <person name="De Vos P."/>
            <person name="Vandamme P."/>
            <person name="Eisen J.A."/>
            <person name="Garrity G."/>
            <person name="Hugenholtz P."/>
            <person name="Kyrpides N.C."/>
        </authorList>
    </citation>
    <scope>NUCLEOTIDE SEQUENCE [LARGE SCALE GENOMIC DNA]</scope>
    <source>
        <strain evidence="14 15">CGMCC 1.10136</strain>
    </source>
</reference>
<feature type="domain" description="Nucleotidyl transferase" evidence="13">
    <location>
        <begin position="14"/>
        <end position="250"/>
    </location>
</feature>
<evidence type="ECO:0000256" key="3">
    <source>
        <dbReference type="ARBA" id="ARBA00005125"/>
    </source>
</evidence>